<name>A0A8J6PHA8_9FLAO</name>
<dbReference type="EMBL" id="JACVEL010000001">
    <property type="protein sequence ID" value="MBC9810860.1"/>
    <property type="molecule type" value="Genomic_DNA"/>
</dbReference>
<feature type="chain" id="PRO_5035323729" evidence="1">
    <location>
        <begin position="20"/>
        <end position="99"/>
    </location>
</feature>
<sequence>MKKLFLIAGFSIASMAIYANVNTEMTTNNVFIEVDDKGKVEIKPEELPKNTLAALGEVKIEKAFRLSDAEGNVSGYEVVVNDGQSSKTILFDKSGNALK</sequence>
<keyword evidence="3" id="KW-1185">Reference proteome</keyword>
<comment type="caution">
    <text evidence="2">The sequence shown here is derived from an EMBL/GenBank/DDBJ whole genome shotgun (WGS) entry which is preliminary data.</text>
</comment>
<evidence type="ECO:0000313" key="3">
    <source>
        <dbReference type="Proteomes" id="UP000652681"/>
    </source>
</evidence>
<feature type="signal peptide" evidence="1">
    <location>
        <begin position="1"/>
        <end position="19"/>
    </location>
</feature>
<keyword evidence="1" id="KW-0732">Signal</keyword>
<protein>
    <submittedName>
        <fullName evidence="2">Uncharacterized protein</fullName>
    </submittedName>
</protein>
<dbReference type="AlphaFoldDB" id="A0A8J6PHA8"/>
<evidence type="ECO:0000313" key="2">
    <source>
        <dbReference type="EMBL" id="MBC9810860.1"/>
    </source>
</evidence>
<dbReference type="RefSeq" id="WP_216713159.1">
    <property type="nucleotide sequence ID" value="NZ_JACVEL010000001.1"/>
</dbReference>
<accession>A0A8J6PHA8</accession>
<reference evidence="2" key="1">
    <citation type="submission" date="2020-09" db="EMBL/GenBank/DDBJ databases">
        <title>Taishania pollutisoli gen. nov., sp. nov., Isolated from Tetrabromobisphenol A-Contaminated Soil.</title>
        <authorList>
            <person name="Chen Q."/>
        </authorList>
    </citation>
    <scope>NUCLEOTIDE SEQUENCE</scope>
    <source>
        <strain evidence="2">CZZ-1</strain>
    </source>
</reference>
<gene>
    <name evidence="2" type="ORF">H9Y05_00080</name>
</gene>
<organism evidence="2 3">
    <name type="scientific">Taishania pollutisoli</name>
    <dbReference type="NCBI Taxonomy" id="2766479"/>
    <lineage>
        <taxon>Bacteria</taxon>
        <taxon>Pseudomonadati</taxon>
        <taxon>Bacteroidota</taxon>
        <taxon>Flavobacteriia</taxon>
        <taxon>Flavobacteriales</taxon>
        <taxon>Crocinitomicaceae</taxon>
        <taxon>Taishania</taxon>
    </lineage>
</organism>
<proteinExistence type="predicted"/>
<evidence type="ECO:0000256" key="1">
    <source>
        <dbReference type="SAM" id="SignalP"/>
    </source>
</evidence>
<dbReference type="Proteomes" id="UP000652681">
    <property type="component" value="Unassembled WGS sequence"/>
</dbReference>